<comment type="caution">
    <text evidence="12">The sequence shown here is derived from an EMBL/GenBank/DDBJ whole genome shotgun (WGS) entry which is preliminary data.</text>
</comment>
<evidence type="ECO:0000256" key="5">
    <source>
        <dbReference type="ARBA" id="ARBA00022917"/>
    </source>
</evidence>
<evidence type="ECO:0000313" key="15">
    <source>
        <dbReference type="Proteomes" id="UP001185631"/>
    </source>
</evidence>
<dbReference type="GO" id="GO:0005525">
    <property type="term" value="F:GTP binding"/>
    <property type="evidence" value="ECO:0007669"/>
    <property type="project" value="UniProtKB-KW"/>
</dbReference>
<feature type="compositionally biased region" description="Gly residues" evidence="10">
    <location>
        <begin position="286"/>
        <end position="323"/>
    </location>
</feature>
<feature type="binding site" evidence="8">
    <location>
        <begin position="560"/>
        <end position="563"/>
    </location>
    <ligand>
        <name>GTP</name>
        <dbReference type="ChEBI" id="CHEBI:37565"/>
    </ligand>
</feature>
<evidence type="ECO:0000256" key="6">
    <source>
        <dbReference type="ARBA" id="ARBA00023134"/>
    </source>
</evidence>
<dbReference type="RefSeq" id="WP_269945405.1">
    <property type="nucleotide sequence ID" value="NZ_JAKMUU010000001.1"/>
</dbReference>
<dbReference type="Gene3D" id="3.40.50.300">
    <property type="entry name" value="P-loop containing nucleotide triphosphate hydrolases"/>
    <property type="match status" value="1"/>
</dbReference>
<dbReference type="InterPro" id="IPR006847">
    <property type="entry name" value="IF2_N"/>
</dbReference>
<name>A0A9X3M9I6_9CORY</name>
<accession>A0A9X3M9I6</accession>
<evidence type="ECO:0000256" key="1">
    <source>
        <dbReference type="ARBA" id="ARBA00007733"/>
    </source>
</evidence>
<feature type="region of interest" description="Disordered" evidence="10">
    <location>
        <begin position="50"/>
        <end position="345"/>
    </location>
</feature>
<dbReference type="InterPro" id="IPR009000">
    <property type="entry name" value="Transl_B-barrel_sf"/>
</dbReference>
<dbReference type="AlphaFoldDB" id="A0A9X3M9I6"/>
<evidence type="ECO:0000256" key="2">
    <source>
        <dbReference type="ARBA" id="ARBA00020675"/>
    </source>
</evidence>
<dbReference type="EMBL" id="JAKMUU010000001">
    <property type="protein sequence ID" value="MCZ9306173.1"/>
    <property type="molecule type" value="Genomic_DNA"/>
</dbReference>
<feature type="compositionally biased region" description="Basic and acidic residues" evidence="10">
    <location>
        <begin position="60"/>
        <end position="69"/>
    </location>
</feature>
<dbReference type="InterPro" id="IPR036925">
    <property type="entry name" value="TIF_IF2_dom3_sf"/>
</dbReference>
<dbReference type="Gene3D" id="3.40.50.10050">
    <property type="entry name" value="Translation initiation factor IF- 2, domain 3"/>
    <property type="match status" value="1"/>
</dbReference>
<dbReference type="InterPro" id="IPR053905">
    <property type="entry name" value="EF-G-like_DII"/>
</dbReference>
<dbReference type="SUPFAM" id="SSF50447">
    <property type="entry name" value="Translation proteins"/>
    <property type="match status" value="2"/>
</dbReference>
<evidence type="ECO:0000313" key="12">
    <source>
        <dbReference type="EMBL" id="MCZ9306173.1"/>
    </source>
</evidence>
<dbReference type="Proteomes" id="UP001146430">
    <property type="component" value="Unassembled WGS sequence"/>
</dbReference>
<dbReference type="EMBL" id="JAVBID010000001">
    <property type="protein sequence ID" value="MDV2422937.1"/>
    <property type="molecule type" value="Genomic_DNA"/>
</dbReference>
<feature type="binding site" evidence="8">
    <location>
        <begin position="506"/>
        <end position="510"/>
    </location>
    <ligand>
        <name>GTP</name>
        <dbReference type="ChEBI" id="CHEBI:37565"/>
    </ligand>
</feature>
<reference evidence="12" key="1">
    <citation type="submission" date="2022-02" db="EMBL/GenBank/DDBJ databases">
        <title>Corynebacterium sp. from urogenital microbiome.</title>
        <authorList>
            <person name="Cappelli E.A."/>
            <person name="Ribeiro T.G."/>
            <person name="Peixe L."/>
        </authorList>
    </citation>
    <scope>NUCLEOTIDE SEQUENCE</scope>
    <source>
        <strain evidence="12">C8Ua_181</strain>
    </source>
</reference>
<dbReference type="GO" id="GO:0005829">
    <property type="term" value="C:cytosol"/>
    <property type="evidence" value="ECO:0007669"/>
    <property type="project" value="TreeGrafter"/>
</dbReference>
<dbReference type="HAMAP" id="MF_00100_B">
    <property type="entry name" value="IF_2_B"/>
    <property type="match status" value="1"/>
</dbReference>
<dbReference type="InterPro" id="IPR000795">
    <property type="entry name" value="T_Tr_GTP-bd_dom"/>
</dbReference>
<dbReference type="CDD" id="cd03692">
    <property type="entry name" value="mtIF2_IVc"/>
    <property type="match status" value="1"/>
</dbReference>
<feature type="compositionally biased region" description="Low complexity" evidence="10">
    <location>
        <begin position="79"/>
        <end position="137"/>
    </location>
</feature>
<dbReference type="SUPFAM" id="SSF52540">
    <property type="entry name" value="P-loop containing nucleoside triphosphate hydrolases"/>
    <property type="match status" value="1"/>
</dbReference>
<keyword evidence="6 8" id="KW-0342">GTP-binding</keyword>
<feature type="compositionally biased region" description="Low complexity" evidence="10">
    <location>
        <begin position="148"/>
        <end position="170"/>
    </location>
</feature>
<dbReference type="PANTHER" id="PTHR43381:SF5">
    <property type="entry name" value="TR-TYPE G DOMAIN-CONTAINING PROTEIN"/>
    <property type="match status" value="1"/>
</dbReference>
<evidence type="ECO:0000256" key="7">
    <source>
        <dbReference type="ARBA" id="ARBA00025162"/>
    </source>
</evidence>
<comment type="similarity">
    <text evidence="1 8 9">Belongs to the TRAFAC class translation factor GTPase superfamily. Classic translation factor GTPase family. IF-2 subfamily.</text>
</comment>
<dbReference type="GO" id="GO:0003743">
    <property type="term" value="F:translation initiation factor activity"/>
    <property type="evidence" value="ECO:0007669"/>
    <property type="project" value="UniProtKB-UniRule"/>
</dbReference>
<dbReference type="InterPro" id="IPR044145">
    <property type="entry name" value="IF2_II"/>
</dbReference>
<keyword evidence="15" id="KW-1185">Reference proteome</keyword>
<feature type="compositionally biased region" description="Basic residues" evidence="10">
    <location>
        <begin position="327"/>
        <end position="337"/>
    </location>
</feature>
<comment type="caution">
    <text evidence="8">Lacks conserved residue(s) required for the propagation of feature annotation.</text>
</comment>
<dbReference type="InterPro" id="IPR000178">
    <property type="entry name" value="TF_IF2_bacterial-like"/>
</dbReference>
<protein>
    <recommendedName>
        <fullName evidence="2 8">Translation initiation factor IF-2</fullName>
    </recommendedName>
</protein>
<evidence type="ECO:0000313" key="13">
    <source>
        <dbReference type="EMBL" id="MDV2422937.1"/>
    </source>
</evidence>
<keyword evidence="4 8" id="KW-0547">Nucleotide-binding</keyword>
<dbReference type="Gene3D" id="2.40.30.10">
    <property type="entry name" value="Translation factors"/>
    <property type="match status" value="2"/>
</dbReference>
<keyword evidence="8" id="KW-0963">Cytoplasm</keyword>
<evidence type="ECO:0000259" key="11">
    <source>
        <dbReference type="PROSITE" id="PS51722"/>
    </source>
</evidence>
<dbReference type="Pfam" id="PF00009">
    <property type="entry name" value="GTP_EFTU"/>
    <property type="match status" value="1"/>
</dbReference>
<dbReference type="PROSITE" id="PS51722">
    <property type="entry name" value="G_TR_2"/>
    <property type="match status" value="1"/>
</dbReference>
<feature type="domain" description="Tr-type G" evidence="11">
    <location>
        <begin position="448"/>
        <end position="621"/>
    </location>
</feature>
<keyword evidence="3 8" id="KW-0396">Initiation factor</keyword>
<dbReference type="Pfam" id="PF22042">
    <property type="entry name" value="EF-G_D2"/>
    <property type="match status" value="1"/>
</dbReference>
<dbReference type="Proteomes" id="UP001185631">
    <property type="component" value="Unassembled WGS sequence"/>
</dbReference>
<gene>
    <name evidence="8 12" type="primary">infB</name>
    <name evidence="12" type="ORF">L8V01_01560</name>
    <name evidence="13" type="ORF">RAE13_00715</name>
</gene>
<comment type="subcellular location">
    <subcellularLocation>
        <location evidence="8">Cytoplasm</location>
    </subcellularLocation>
</comment>
<reference evidence="13 15" key="2">
    <citation type="submission" date="2023-08" db="EMBL/GenBank/DDBJ databases">
        <title>Genomic characterization of the C. tuberculostearicum species complex, a ubiquitous member of the human skin microbiome.</title>
        <authorList>
            <person name="Ahmed N."/>
            <person name="Deming C."/>
            <person name="Conlan S."/>
            <person name="Segre J."/>
        </authorList>
    </citation>
    <scope>NUCLEOTIDE SEQUENCE [LARGE SCALE GENOMIC DNA]</scope>
    <source>
        <strain evidence="13 15">CTNIH19</strain>
    </source>
</reference>
<feature type="compositionally biased region" description="Pro residues" evidence="10">
    <location>
        <begin position="138"/>
        <end position="147"/>
    </location>
</feature>
<keyword evidence="5 8" id="KW-0648">Protein biosynthesis</keyword>
<dbReference type="FunFam" id="2.40.30.10:FF:000007">
    <property type="entry name" value="Translation initiation factor IF-2"/>
    <property type="match status" value="1"/>
</dbReference>
<organism evidence="12 14">
    <name type="scientific">Corynebacterium curieae</name>
    <dbReference type="NCBI Taxonomy" id="2913500"/>
    <lineage>
        <taxon>Bacteria</taxon>
        <taxon>Bacillati</taxon>
        <taxon>Actinomycetota</taxon>
        <taxon>Actinomycetes</taxon>
        <taxon>Mycobacteriales</taxon>
        <taxon>Corynebacteriaceae</taxon>
        <taxon>Corynebacterium</taxon>
    </lineage>
</organism>
<dbReference type="CDD" id="cd01887">
    <property type="entry name" value="IF2_eIF5B"/>
    <property type="match status" value="1"/>
</dbReference>
<dbReference type="NCBIfam" id="TIGR00231">
    <property type="entry name" value="small_GTP"/>
    <property type="match status" value="1"/>
</dbReference>
<dbReference type="PANTHER" id="PTHR43381">
    <property type="entry name" value="TRANSLATION INITIATION FACTOR IF-2-RELATED"/>
    <property type="match status" value="1"/>
</dbReference>
<dbReference type="Gene3D" id="1.10.10.2480">
    <property type="match status" value="1"/>
</dbReference>
<proteinExistence type="inferred from homology"/>
<dbReference type="InterPro" id="IPR005225">
    <property type="entry name" value="Small_GTP-bd"/>
</dbReference>
<evidence type="ECO:0000256" key="10">
    <source>
        <dbReference type="SAM" id="MobiDB-lite"/>
    </source>
</evidence>
<feature type="compositionally biased region" description="Gly residues" evidence="10">
    <location>
        <begin position="202"/>
        <end position="224"/>
    </location>
</feature>
<dbReference type="GO" id="GO:0003924">
    <property type="term" value="F:GTPase activity"/>
    <property type="evidence" value="ECO:0007669"/>
    <property type="project" value="UniProtKB-UniRule"/>
</dbReference>
<dbReference type="FunFam" id="3.40.50.300:FF:000019">
    <property type="entry name" value="Translation initiation factor IF-2"/>
    <property type="match status" value="1"/>
</dbReference>
<dbReference type="FunFam" id="2.40.30.10:FF:000008">
    <property type="entry name" value="Translation initiation factor IF-2"/>
    <property type="match status" value="1"/>
</dbReference>
<dbReference type="SUPFAM" id="SSF52156">
    <property type="entry name" value="Initiation factor IF2/eIF5b, domain 3"/>
    <property type="match status" value="1"/>
</dbReference>
<dbReference type="CDD" id="cd03702">
    <property type="entry name" value="IF2_mtIF2_II"/>
    <property type="match status" value="1"/>
</dbReference>
<evidence type="ECO:0000256" key="9">
    <source>
        <dbReference type="RuleBase" id="RU000644"/>
    </source>
</evidence>
<feature type="binding site" evidence="8">
    <location>
        <begin position="457"/>
        <end position="464"/>
    </location>
    <ligand>
        <name>GTP</name>
        <dbReference type="ChEBI" id="CHEBI:37565"/>
    </ligand>
</feature>
<dbReference type="Pfam" id="PF11987">
    <property type="entry name" value="IF-2"/>
    <property type="match status" value="1"/>
</dbReference>
<dbReference type="InterPro" id="IPR027417">
    <property type="entry name" value="P-loop_NTPase"/>
</dbReference>
<dbReference type="PRINTS" id="PR00315">
    <property type="entry name" value="ELONGATNFCT"/>
</dbReference>
<evidence type="ECO:0000256" key="3">
    <source>
        <dbReference type="ARBA" id="ARBA00022540"/>
    </source>
</evidence>
<dbReference type="Pfam" id="PF04760">
    <property type="entry name" value="IF2_N"/>
    <property type="match status" value="2"/>
</dbReference>
<evidence type="ECO:0000256" key="8">
    <source>
        <dbReference type="HAMAP-Rule" id="MF_00100"/>
    </source>
</evidence>
<evidence type="ECO:0000256" key="4">
    <source>
        <dbReference type="ARBA" id="ARBA00022741"/>
    </source>
</evidence>
<dbReference type="InterPro" id="IPR015760">
    <property type="entry name" value="TIF_IF2"/>
</dbReference>
<evidence type="ECO:0000313" key="14">
    <source>
        <dbReference type="Proteomes" id="UP001146430"/>
    </source>
</evidence>
<dbReference type="InterPro" id="IPR023115">
    <property type="entry name" value="TIF_IF2_dom3"/>
</dbReference>
<dbReference type="NCBIfam" id="TIGR00487">
    <property type="entry name" value="IF-2"/>
    <property type="match status" value="1"/>
</dbReference>
<comment type="function">
    <text evidence="7 8 9">One of the essential components for the initiation of protein synthesis. Protects formylmethionyl-tRNA from spontaneous hydrolysis and promotes its binding to the 30S ribosomal subunits. Also involved in the hydrolysis of GTP during the formation of the 70S ribosomal complex.</text>
</comment>
<sequence length="951" mass="99052">MPGKLRVHELAKQLGVTSKELLATLKEQGEFVKTASSTIEPPVVKKMRAHYEAQSGGDDAAEKKQDNKAAKGAAKSTVKASAPKPGAKSAAPKPGAKAATPKPGATTSGAGKTAAPKPGQGAPKPGQAAAKPGAKPAAPKPGAPAPKPGAKSAAPKPGQGAPKPGQAAGKKSGERPTPGNSMPRPMPKPGGSRRVANNPFSTGGGDNRPGPRPGGSKGQRGGNKPGDNRGKRGGQHEGGNSRQGGNNQGGGGRRPSPAMMPSHPNPASMPSKAPSGGGRGGRGRGGHGGPGHGGPGGGRPGGFRGGGRGGRRGGTAGAFGRPGGAPRKGKKSKRQKRHEYEEQQKHVVGGVRLPDGKGQTVRLRRGASLSDFAEKIGADPASLVQALFNLGEMVTATASVSEDTLQLLGSEINYNVEVVSPEDEDRELLESFDLKFGEDEGGEDALENRPPVVSVMGHVDHGKTRLLDAIRKTNEGAHEEGGITQGIGAYQTTVDVDGERTITFLDTPGHEAFTAMRARGAKSTDLAILVVAADDGVMPQTVEAINHAKAADIPVVVAVNKVDKPEAQPDKIRGQLTEYGLVPEEYGGDTMFVDISAKQGKNIDQLLESVILTADAALELTANPDMDAQGVAIEAHLDRGRGPVATVIVQRGTLHVGDSIVVGDAHGRVRRMLDEFGGDVEEAGPSRPVQVQGLSGVPGAGDNLLVVEDDRVARQIANQRDARKRSALQAKQRKRVSLEDLDKVLQETSTLNLILKGDNAGSVEALEDALLDIKTEDEVELNIIDRGVGAVTETNVSLAAASDAVIIAFNTRAEGKATEMATQEGVDIRYYTIIYKAIEEVEAALKGMLKPIYEERDTGAAEIRALFKSSAVGTIAGCMVTEGKVVRNGKVRLLRDNNVITADAKIESLRHEKDDATEIKAGYECGMVLSYPDIQVGDIIQAYEEVEVPRD</sequence>
<dbReference type="FunFam" id="3.40.50.10050:FF:000001">
    <property type="entry name" value="Translation initiation factor IF-2"/>
    <property type="match status" value="1"/>
</dbReference>